<evidence type="ECO:0000256" key="2">
    <source>
        <dbReference type="ARBA" id="ARBA00022705"/>
    </source>
</evidence>
<dbReference type="InterPro" id="IPR042174">
    <property type="entry name" value="RecF_2"/>
</dbReference>
<comment type="similarity">
    <text evidence="6">Belongs to the RecF family.</text>
</comment>
<keyword evidence="4 6" id="KW-0067">ATP-binding</keyword>
<dbReference type="Pfam" id="PF02463">
    <property type="entry name" value="SMC_N"/>
    <property type="match status" value="1"/>
</dbReference>
<comment type="caution">
    <text evidence="8">The sequence shown here is derived from an EMBL/GenBank/DDBJ whole genome shotgun (WGS) entry which is preliminary data.</text>
</comment>
<evidence type="ECO:0000256" key="5">
    <source>
        <dbReference type="ARBA" id="ARBA00023125"/>
    </source>
</evidence>
<evidence type="ECO:0000259" key="7">
    <source>
        <dbReference type="Pfam" id="PF02463"/>
    </source>
</evidence>
<evidence type="ECO:0000313" key="8">
    <source>
        <dbReference type="EMBL" id="OGK18853.1"/>
    </source>
</evidence>
<dbReference type="GO" id="GO:0005737">
    <property type="term" value="C:cytoplasm"/>
    <property type="evidence" value="ECO:0007669"/>
    <property type="project" value="UniProtKB-SubCell"/>
</dbReference>
<comment type="subcellular location">
    <subcellularLocation>
        <location evidence="6">Cytoplasm</location>
    </subcellularLocation>
</comment>
<dbReference type="GO" id="GO:0000731">
    <property type="term" value="P:DNA synthesis involved in DNA repair"/>
    <property type="evidence" value="ECO:0007669"/>
    <property type="project" value="TreeGrafter"/>
</dbReference>
<dbReference type="GO" id="GO:0006302">
    <property type="term" value="P:double-strand break repair"/>
    <property type="evidence" value="ECO:0007669"/>
    <property type="project" value="TreeGrafter"/>
</dbReference>
<dbReference type="NCBIfam" id="TIGR00611">
    <property type="entry name" value="recf"/>
    <property type="match status" value="1"/>
</dbReference>
<dbReference type="EMBL" id="MFZH01000023">
    <property type="protein sequence ID" value="OGK18853.1"/>
    <property type="molecule type" value="Genomic_DNA"/>
</dbReference>
<evidence type="ECO:0000256" key="3">
    <source>
        <dbReference type="ARBA" id="ARBA00022741"/>
    </source>
</evidence>
<dbReference type="AlphaFoldDB" id="A0A1F7GIU2"/>
<proteinExistence type="inferred from homology"/>
<dbReference type="Gene3D" id="3.40.50.300">
    <property type="entry name" value="P-loop containing nucleotide triphosphate hydrolases"/>
    <property type="match status" value="1"/>
</dbReference>
<name>A0A1F7GIU2_9BACT</name>
<feature type="binding site" evidence="6">
    <location>
        <begin position="30"/>
        <end position="37"/>
    </location>
    <ligand>
        <name>ATP</name>
        <dbReference type="ChEBI" id="CHEBI:30616"/>
    </ligand>
</feature>
<dbReference type="InterPro" id="IPR001238">
    <property type="entry name" value="DNA-binding_RecF"/>
</dbReference>
<evidence type="ECO:0000256" key="4">
    <source>
        <dbReference type="ARBA" id="ARBA00022840"/>
    </source>
</evidence>
<keyword evidence="6" id="KW-0234">DNA repair</keyword>
<keyword evidence="1 6" id="KW-0963">Cytoplasm</keyword>
<dbReference type="GO" id="GO:0006260">
    <property type="term" value="P:DNA replication"/>
    <property type="evidence" value="ECO:0007669"/>
    <property type="project" value="UniProtKB-UniRule"/>
</dbReference>
<keyword evidence="5 6" id="KW-0238">DNA-binding</keyword>
<dbReference type="PANTHER" id="PTHR32182">
    <property type="entry name" value="DNA REPLICATION AND REPAIR PROTEIN RECF"/>
    <property type="match status" value="1"/>
</dbReference>
<organism evidence="8 9">
    <name type="scientific">Candidatus Roizmanbacteria bacterium RIFCSPHIGHO2_01_FULL_39_24</name>
    <dbReference type="NCBI Taxonomy" id="1802032"/>
    <lineage>
        <taxon>Bacteria</taxon>
        <taxon>Candidatus Roizmaniibacteriota</taxon>
    </lineage>
</organism>
<keyword evidence="2 6" id="KW-0235">DNA replication</keyword>
<sequence>MILSKITLSNFRNFDTKKVVLHPSTTIITGPNSIGKTNLLEAMYVLITGAGIRDEKQDELIKIGEKTATIEGKLEHNNDIDTLRIYLENGITAKKVFSINKTQKRLFEYTKQVMPTVFFTPKLVHVIDGEPASRRKFIDRILSKLDIEYKKRLGNYETALRKRNKILEKVYDIAKLKDELPFWDTYLIEQAAYICEKRAWFVDQLNSGVAMQNHLFSIIYTEKEISKKTLQDTFDKQYQIKSTRVGPQRDSYEIFQKNLLRPDTEAKNVHQFGSRSEQRLALFWIIVNELKLYEEIFKTAPLLLLDDIFSELDEANREYVVDLIGKYQTVITKTDEEVIKLGKLPHSTIEMVK</sequence>
<dbReference type="PANTHER" id="PTHR32182:SF0">
    <property type="entry name" value="DNA REPLICATION AND REPAIR PROTEIN RECF"/>
    <property type="match status" value="1"/>
</dbReference>
<dbReference type="GO" id="GO:0003697">
    <property type="term" value="F:single-stranded DNA binding"/>
    <property type="evidence" value="ECO:0007669"/>
    <property type="project" value="UniProtKB-UniRule"/>
</dbReference>
<keyword evidence="6" id="KW-0227">DNA damage</keyword>
<dbReference type="GO" id="GO:0009432">
    <property type="term" value="P:SOS response"/>
    <property type="evidence" value="ECO:0007669"/>
    <property type="project" value="UniProtKB-UniRule"/>
</dbReference>
<dbReference type="HAMAP" id="MF_00365">
    <property type="entry name" value="RecF"/>
    <property type="match status" value="1"/>
</dbReference>
<accession>A0A1F7GIU2</accession>
<comment type="function">
    <text evidence="6">The RecF protein is involved in DNA metabolism; it is required for DNA replication and normal SOS inducibility. RecF binds preferentially to single-stranded, linear DNA. It also seems to bind ATP.</text>
</comment>
<feature type="domain" description="RecF/RecN/SMC N-terminal" evidence="7">
    <location>
        <begin position="3"/>
        <end position="329"/>
    </location>
</feature>
<evidence type="ECO:0000256" key="6">
    <source>
        <dbReference type="HAMAP-Rule" id="MF_00365"/>
    </source>
</evidence>
<dbReference type="InterPro" id="IPR003395">
    <property type="entry name" value="RecF/RecN/SMC_N"/>
</dbReference>
<evidence type="ECO:0000256" key="1">
    <source>
        <dbReference type="ARBA" id="ARBA00022490"/>
    </source>
</evidence>
<dbReference type="Proteomes" id="UP000176850">
    <property type="component" value="Unassembled WGS sequence"/>
</dbReference>
<gene>
    <name evidence="6" type="primary">recF</name>
    <name evidence="8" type="ORF">A2799_02170</name>
</gene>
<evidence type="ECO:0000313" key="9">
    <source>
        <dbReference type="Proteomes" id="UP000176850"/>
    </source>
</evidence>
<keyword evidence="3 6" id="KW-0547">Nucleotide-binding</keyword>
<dbReference type="InterPro" id="IPR027417">
    <property type="entry name" value="P-loop_NTPase"/>
</dbReference>
<dbReference type="SUPFAM" id="SSF52540">
    <property type="entry name" value="P-loop containing nucleoside triphosphate hydrolases"/>
    <property type="match status" value="1"/>
</dbReference>
<keyword evidence="6" id="KW-0742">SOS response</keyword>
<protein>
    <recommendedName>
        <fullName evidence="6">DNA replication and repair protein RecF</fullName>
    </recommendedName>
</protein>
<reference evidence="8 9" key="1">
    <citation type="journal article" date="2016" name="Nat. Commun.">
        <title>Thousands of microbial genomes shed light on interconnected biogeochemical processes in an aquifer system.</title>
        <authorList>
            <person name="Anantharaman K."/>
            <person name="Brown C.T."/>
            <person name="Hug L.A."/>
            <person name="Sharon I."/>
            <person name="Castelle C.J."/>
            <person name="Probst A.J."/>
            <person name="Thomas B.C."/>
            <person name="Singh A."/>
            <person name="Wilkins M.J."/>
            <person name="Karaoz U."/>
            <person name="Brodie E.L."/>
            <person name="Williams K.H."/>
            <person name="Hubbard S.S."/>
            <person name="Banfield J.F."/>
        </authorList>
    </citation>
    <scope>NUCLEOTIDE SEQUENCE [LARGE SCALE GENOMIC DNA]</scope>
</reference>
<dbReference type="GO" id="GO:0005524">
    <property type="term" value="F:ATP binding"/>
    <property type="evidence" value="ECO:0007669"/>
    <property type="project" value="UniProtKB-UniRule"/>
</dbReference>
<dbReference type="Gene3D" id="1.20.1050.90">
    <property type="entry name" value="RecF/RecN/SMC, N-terminal domain"/>
    <property type="match status" value="1"/>
</dbReference>